<comment type="catalytic activity">
    <reaction evidence="7 8">
        <text>L-histidinol phosphate + H2O = L-histidinol + phosphate</text>
        <dbReference type="Rhea" id="RHEA:14465"/>
        <dbReference type="ChEBI" id="CHEBI:15377"/>
        <dbReference type="ChEBI" id="CHEBI:43474"/>
        <dbReference type="ChEBI" id="CHEBI:57699"/>
        <dbReference type="ChEBI" id="CHEBI:57980"/>
        <dbReference type="EC" id="3.1.3.15"/>
    </reaction>
</comment>
<name>A0A9W6WGP5_CANBO</name>
<evidence type="ECO:0000256" key="8">
    <source>
        <dbReference type="RuleBase" id="RU366003"/>
    </source>
</evidence>
<comment type="caution">
    <text evidence="10">The sequence shown here is derived from an EMBL/GenBank/DDBJ whole genome shotgun (WGS) entry which is preliminary data.</text>
</comment>
<keyword evidence="11" id="KW-1185">Reference proteome</keyword>
<dbReference type="GO" id="GO:0005737">
    <property type="term" value="C:cytoplasm"/>
    <property type="evidence" value="ECO:0007669"/>
    <property type="project" value="TreeGrafter"/>
</dbReference>
<dbReference type="PANTHER" id="PTHR21039:SF0">
    <property type="entry name" value="HISTIDINOL-PHOSPHATASE"/>
    <property type="match status" value="1"/>
</dbReference>
<evidence type="ECO:0000256" key="2">
    <source>
        <dbReference type="ARBA" id="ARBA00009152"/>
    </source>
</evidence>
<evidence type="ECO:0000313" key="10">
    <source>
        <dbReference type="EMBL" id="GME69738.1"/>
    </source>
</evidence>
<accession>A0A9W6WGP5</accession>
<proteinExistence type="inferred from homology"/>
<reference evidence="10" key="1">
    <citation type="submission" date="2023-04" db="EMBL/GenBank/DDBJ databases">
        <title>Candida boidinii NBRC 10035.</title>
        <authorList>
            <person name="Ichikawa N."/>
            <person name="Sato H."/>
            <person name="Tonouchi N."/>
        </authorList>
    </citation>
    <scope>NUCLEOTIDE SEQUENCE</scope>
    <source>
        <strain evidence="10">NBRC 10035</strain>
    </source>
</reference>
<evidence type="ECO:0000256" key="1">
    <source>
        <dbReference type="ARBA" id="ARBA00004970"/>
    </source>
</evidence>
<gene>
    <name evidence="10" type="ORF">Cboi02_000252500</name>
</gene>
<feature type="domain" description="PHP" evidence="9">
    <location>
        <begin position="4"/>
        <end position="232"/>
    </location>
</feature>
<dbReference type="GO" id="GO:0000105">
    <property type="term" value="P:L-histidine biosynthetic process"/>
    <property type="evidence" value="ECO:0007669"/>
    <property type="project" value="UniProtKB-UniRule"/>
</dbReference>
<dbReference type="InterPro" id="IPR010140">
    <property type="entry name" value="Histidinol_P_phosphatase_HisJ"/>
</dbReference>
<dbReference type="InterPro" id="IPR016195">
    <property type="entry name" value="Pol/histidinol_Pase-like"/>
</dbReference>
<dbReference type="Gene3D" id="3.20.20.140">
    <property type="entry name" value="Metal-dependent hydrolases"/>
    <property type="match status" value="1"/>
</dbReference>
<evidence type="ECO:0000256" key="5">
    <source>
        <dbReference type="ARBA" id="ARBA00022801"/>
    </source>
</evidence>
<dbReference type="InterPro" id="IPR004013">
    <property type="entry name" value="PHP_dom"/>
</dbReference>
<dbReference type="SUPFAM" id="SSF89550">
    <property type="entry name" value="PHP domain-like"/>
    <property type="match status" value="1"/>
</dbReference>
<organism evidence="10 11">
    <name type="scientific">Candida boidinii</name>
    <name type="common">Yeast</name>
    <dbReference type="NCBI Taxonomy" id="5477"/>
    <lineage>
        <taxon>Eukaryota</taxon>
        <taxon>Fungi</taxon>
        <taxon>Dikarya</taxon>
        <taxon>Ascomycota</taxon>
        <taxon>Saccharomycotina</taxon>
        <taxon>Pichiomycetes</taxon>
        <taxon>Pichiales</taxon>
        <taxon>Pichiaceae</taxon>
        <taxon>Ogataea</taxon>
        <taxon>Ogataea/Candida clade</taxon>
    </lineage>
</organism>
<sequence length="325" mass="37684">MHSHHSHSGQYISHGSDKLDDIIEKVISMNFQIFCLTEHMPRYSNNLLYPEEIEKKYEVNNLILDFNNYFNHASLIQSKINSDTSNRTKILVGFEVEGGCGDEHLQKAVELKKSKNADIIVGSVHHVDSIDIDFDRQTWLKALNETTENNSIRQFFYNYFKTQQKMLLALKPEVVGHFDLIRLFLSDDDKDEDGELIKDIDIESKWPEVWQIINENIDLTISSNSLIELNSSAIRKGWNSPYPKLDIGKLILQKGGKFCLSDDSHGLKQIGLNYLKVLNYCINDLKLDTLYYWDLNYDNDGKKLPLINSISLEEAKLDPFWNQYK</sequence>
<evidence type="ECO:0000313" key="11">
    <source>
        <dbReference type="Proteomes" id="UP001165120"/>
    </source>
</evidence>
<dbReference type="EC" id="3.1.3.15" evidence="3 8"/>
<protein>
    <recommendedName>
        <fullName evidence="3 8">Histidinol-phosphatase</fullName>
        <shortName evidence="8">HolPase</shortName>
        <ecNumber evidence="3 8">3.1.3.15</ecNumber>
    </recommendedName>
</protein>
<dbReference type="AlphaFoldDB" id="A0A9W6WGP5"/>
<evidence type="ECO:0000256" key="6">
    <source>
        <dbReference type="ARBA" id="ARBA00023102"/>
    </source>
</evidence>
<evidence type="ECO:0000256" key="3">
    <source>
        <dbReference type="ARBA" id="ARBA00013085"/>
    </source>
</evidence>
<dbReference type="GO" id="GO:0004401">
    <property type="term" value="F:histidinol-phosphatase activity"/>
    <property type="evidence" value="ECO:0007669"/>
    <property type="project" value="UniProtKB-UniRule"/>
</dbReference>
<dbReference type="Proteomes" id="UP001165120">
    <property type="component" value="Unassembled WGS sequence"/>
</dbReference>
<comment type="pathway">
    <text evidence="1 8">Amino-acid biosynthesis; L-histidine biosynthesis; L-histidine from 5-phospho-alpha-D-ribose 1-diphosphate: step 8/9.</text>
</comment>
<dbReference type="PANTHER" id="PTHR21039">
    <property type="entry name" value="HISTIDINOL PHOSPHATASE-RELATED"/>
    <property type="match status" value="1"/>
</dbReference>
<dbReference type="NCBIfam" id="TIGR01856">
    <property type="entry name" value="hisJ_fam"/>
    <property type="match status" value="1"/>
</dbReference>
<keyword evidence="4 8" id="KW-0028">Amino-acid biosynthesis</keyword>
<evidence type="ECO:0000256" key="4">
    <source>
        <dbReference type="ARBA" id="ARBA00022605"/>
    </source>
</evidence>
<dbReference type="Pfam" id="PF02811">
    <property type="entry name" value="PHP"/>
    <property type="match status" value="1"/>
</dbReference>
<dbReference type="EMBL" id="BSXN01000765">
    <property type="protein sequence ID" value="GME69738.1"/>
    <property type="molecule type" value="Genomic_DNA"/>
</dbReference>
<dbReference type="OrthoDB" id="5957391at2759"/>
<keyword evidence="6 8" id="KW-0368">Histidine biosynthesis</keyword>
<keyword evidence="5 8" id="KW-0378">Hydrolase</keyword>
<evidence type="ECO:0000259" key="9">
    <source>
        <dbReference type="Pfam" id="PF02811"/>
    </source>
</evidence>
<evidence type="ECO:0000256" key="7">
    <source>
        <dbReference type="ARBA" id="ARBA00049158"/>
    </source>
</evidence>
<comment type="similarity">
    <text evidence="2 8">Belongs to the PHP hydrolase family. HisK subfamily.</text>
</comment>